<organism evidence="14 15">
    <name type="scientific">Phytophthora citrophthora</name>
    <dbReference type="NCBI Taxonomy" id="4793"/>
    <lineage>
        <taxon>Eukaryota</taxon>
        <taxon>Sar</taxon>
        <taxon>Stramenopiles</taxon>
        <taxon>Oomycota</taxon>
        <taxon>Peronosporomycetes</taxon>
        <taxon>Peronosporales</taxon>
        <taxon>Peronosporaceae</taxon>
        <taxon>Phytophthora</taxon>
    </lineage>
</organism>
<comment type="subcellular location">
    <subcellularLocation>
        <location evidence="2">Cytoplasm</location>
    </subcellularLocation>
    <subcellularLocation>
        <location evidence="1">Nucleus</location>
    </subcellularLocation>
</comment>
<dbReference type="InterPro" id="IPR006816">
    <property type="entry name" value="ELMO_dom"/>
</dbReference>
<dbReference type="PROSITE" id="PS50157">
    <property type="entry name" value="ZINC_FINGER_C2H2_2"/>
    <property type="match status" value="1"/>
</dbReference>
<dbReference type="Pfam" id="PF12171">
    <property type="entry name" value="zf-C2H2_jaz"/>
    <property type="match status" value="1"/>
</dbReference>
<dbReference type="Proteomes" id="UP001259832">
    <property type="component" value="Unassembled WGS sequence"/>
</dbReference>
<feature type="region of interest" description="Disordered" evidence="11">
    <location>
        <begin position="307"/>
        <end position="335"/>
    </location>
</feature>
<evidence type="ECO:0000313" key="15">
    <source>
        <dbReference type="Proteomes" id="UP001259832"/>
    </source>
</evidence>
<dbReference type="Gene3D" id="3.30.160.60">
    <property type="entry name" value="Classic Zinc Finger"/>
    <property type="match status" value="1"/>
</dbReference>
<comment type="similarity">
    <text evidence="9">Belongs to the ZNF593/BUD20 C2H2-type zinc-finger protein family.</text>
</comment>
<dbReference type="AlphaFoldDB" id="A0AAD9GTQ4"/>
<evidence type="ECO:0000259" key="12">
    <source>
        <dbReference type="PROSITE" id="PS50157"/>
    </source>
</evidence>
<evidence type="ECO:0000256" key="1">
    <source>
        <dbReference type="ARBA" id="ARBA00004123"/>
    </source>
</evidence>
<evidence type="ECO:0000256" key="3">
    <source>
        <dbReference type="ARBA" id="ARBA00022490"/>
    </source>
</evidence>
<proteinExistence type="inferred from homology"/>
<dbReference type="InterPro" id="IPR022755">
    <property type="entry name" value="Znf_C2H2_jaz"/>
</dbReference>
<evidence type="ECO:0000256" key="7">
    <source>
        <dbReference type="ARBA" id="ARBA00022833"/>
    </source>
</evidence>
<keyword evidence="8" id="KW-0539">Nucleus</keyword>
<dbReference type="GO" id="GO:0005634">
    <property type="term" value="C:nucleus"/>
    <property type="evidence" value="ECO:0007669"/>
    <property type="project" value="UniProtKB-SubCell"/>
</dbReference>
<dbReference type="PROSITE" id="PS51335">
    <property type="entry name" value="ELMO"/>
    <property type="match status" value="1"/>
</dbReference>
<dbReference type="GO" id="GO:0043021">
    <property type="term" value="F:ribonucleoprotein complex binding"/>
    <property type="evidence" value="ECO:0007669"/>
    <property type="project" value="UniProtKB-ARBA"/>
</dbReference>
<feature type="compositionally biased region" description="Basic residues" evidence="11">
    <location>
        <begin position="319"/>
        <end position="335"/>
    </location>
</feature>
<sequence length="438" mass="50326">MSAGPRVRRAAAANETVLARIWRWVKITIWHVFYGQNEWQRLCSPTGSGVDEEERIVRFRTEMALSAKTVQTCNVVFDNEPFPIEATLHDVATKVSLDDKDTTLMANVRSCLQRCNFVNKVYARVYALKNESYSSSKPEHEEMLEQLWTNLKPNVRREGGRITKEWGEIGFQGTDPMSDFRGMGLFSLVQLNHFTKTYNVEAQRALEESNHPTRWYPFSVTGINVTAFMIELIEERLLDIKLYRHAANDKDDNVDVGLKQLHDVYATIFTRFNKLWVDTNPRDVMAFPSIFQSLKDDVRLELTQKSQTMGTGRSGSGRARAHAKKKQYKRGHATKNRARDIDQIQDDLRVEKTTGKLMAFEEDEDLPGLGQFYCTPCGRHFIDAKTRDVHLKTKVHKRRLKDVAQKQYTQNEAMQGAGKGVETYKPAHPKGNEDMDDL</sequence>
<evidence type="ECO:0000256" key="4">
    <source>
        <dbReference type="ARBA" id="ARBA00022517"/>
    </source>
</evidence>
<dbReference type="GO" id="GO:0005737">
    <property type="term" value="C:cytoplasm"/>
    <property type="evidence" value="ECO:0007669"/>
    <property type="project" value="UniProtKB-SubCell"/>
</dbReference>
<keyword evidence="15" id="KW-1185">Reference proteome</keyword>
<dbReference type="GO" id="GO:0042254">
    <property type="term" value="P:ribosome biogenesis"/>
    <property type="evidence" value="ECO:0007669"/>
    <property type="project" value="UniProtKB-KW"/>
</dbReference>
<dbReference type="PANTHER" id="PTHR12771:SF51">
    <property type="entry name" value="LD01482P"/>
    <property type="match status" value="1"/>
</dbReference>
<reference evidence="14" key="1">
    <citation type="submission" date="2023-08" db="EMBL/GenBank/DDBJ databases">
        <title>Reference Genome Resource for the Citrus Pathogen Phytophthora citrophthora.</title>
        <authorList>
            <person name="Moller H."/>
            <person name="Coetzee B."/>
            <person name="Rose L.J."/>
            <person name="Van Niekerk J.M."/>
        </authorList>
    </citation>
    <scope>NUCLEOTIDE SEQUENCE</scope>
    <source>
        <strain evidence="14">STE-U-9442</strain>
    </source>
</reference>
<feature type="region of interest" description="Disordered" evidence="11">
    <location>
        <begin position="407"/>
        <end position="438"/>
    </location>
</feature>
<comment type="caution">
    <text evidence="14">The sequence shown here is derived from an EMBL/GenBank/DDBJ whole genome shotgun (WGS) entry which is preliminary data.</text>
</comment>
<gene>
    <name evidence="14" type="ORF">P3T76_003228</name>
</gene>
<feature type="domain" description="ELMO" evidence="13">
    <location>
        <begin position="139"/>
        <end position="302"/>
    </location>
</feature>
<accession>A0AAD9GTQ4</accession>
<evidence type="ECO:0000256" key="6">
    <source>
        <dbReference type="ARBA" id="ARBA00022771"/>
    </source>
</evidence>
<dbReference type="PROSITE" id="PS00028">
    <property type="entry name" value="ZINC_FINGER_C2H2_1"/>
    <property type="match status" value="1"/>
</dbReference>
<evidence type="ECO:0000256" key="11">
    <source>
        <dbReference type="SAM" id="MobiDB-lite"/>
    </source>
</evidence>
<feature type="domain" description="C2H2-type" evidence="12">
    <location>
        <begin position="372"/>
        <end position="401"/>
    </location>
</feature>
<dbReference type="EMBL" id="JASMQC010000005">
    <property type="protein sequence ID" value="KAK1944695.1"/>
    <property type="molecule type" value="Genomic_DNA"/>
</dbReference>
<dbReference type="InterPro" id="IPR036236">
    <property type="entry name" value="Znf_C2H2_sf"/>
</dbReference>
<name>A0AAD9GTQ4_9STRA</name>
<dbReference type="PANTHER" id="PTHR12771">
    <property type="entry name" value="ENGULFMENT AND CELL MOTILITY"/>
    <property type="match status" value="1"/>
</dbReference>
<keyword evidence="6 10" id="KW-0863">Zinc-finger</keyword>
<dbReference type="Pfam" id="PF04727">
    <property type="entry name" value="ELMO_CED12"/>
    <property type="match status" value="1"/>
</dbReference>
<evidence type="ECO:0000256" key="9">
    <source>
        <dbReference type="ARBA" id="ARBA00038064"/>
    </source>
</evidence>
<dbReference type="SUPFAM" id="SSF57667">
    <property type="entry name" value="beta-beta-alpha zinc fingers"/>
    <property type="match status" value="1"/>
</dbReference>
<dbReference type="FunFam" id="3.30.160.60:FF:000299">
    <property type="entry name" value="Zinc finger protein 593"/>
    <property type="match status" value="1"/>
</dbReference>
<evidence type="ECO:0000256" key="5">
    <source>
        <dbReference type="ARBA" id="ARBA00022723"/>
    </source>
</evidence>
<evidence type="ECO:0000256" key="10">
    <source>
        <dbReference type="PROSITE-ProRule" id="PRU00042"/>
    </source>
</evidence>
<evidence type="ECO:0000259" key="13">
    <source>
        <dbReference type="PROSITE" id="PS51335"/>
    </source>
</evidence>
<evidence type="ECO:0000256" key="2">
    <source>
        <dbReference type="ARBA" id="ARBA00004496"/>
    </source>
</evidence>
<evidence type="ECO:0000256" key="8">
    <source>
        <dbReference type="ARBA" id="ARBA00023242"/>
    </source>
</evidence>
<keyword evidence="3" id="KW-0963">Cytoplasm</keyword>
<keyword evidence="5" id="KW-0479">Metal-binding</keyword>
<dbReference type="GO" id="GO:0008270">
    <property type="term" value="F:zinc ion binding"/>
    <property type="evidence" value="ECO:0007669"/>
    <property type="project" value="UniProtKB-KW"/>
</dbReference>
<protein>
    <submittedName>
        <fullName evidence="14">ELMO domain-containing protein 2</fullName>
    </submittedName>
</protein>
<dbReference type="InterPro" id="IPR050868">
    <property type="entry name" value="ELMO_domain-containing"/>
</dbReference>
<keyword evidence="4" id="KW-0690">Ribosome biogenesis</keyword>
<dbReference type="InterPro" id="IPR013087">
    <property type="entry name" value="Znf_C2H2_type"/>
</dbReference>
<keyword evidence="7" id="KW-0862">Zinc</keyword>
<evidence type="ECO:0000313" key="14">
    <source>
        <dbReference type="EMBL" id="KAK1944695.1"/>
    </source>
</evidence>